<dbReference type="NCBIfam" id="TIGR04337">
    <property type="entry name" value="AmmeMemoSam_rS"/>
    <property type="match status" value="1"/>
</dbReference>
<dbReference type="Pfam" id="PF04055">
    <property type="entry name" value="Radical_SAM"/>
    <property type="match status" value="1"/>
</dbReference>
<dbReference type="InterPro" id="IPR034457">
    <property type="entry name" value="Organic_radical-activating"/>
</dbReference>
<dbReference type="PIRSF" id="PIRSF004869">
    <property type="entry name" value="PflX_prd"/>
    <property type="match status" value="1"/>
</dbReference>
<dbReference type="InterPro" id="IPR016431">
    <property type="entry name" value="Pyrv-formate_lyase-activ_prd"/>
</dbReference>
<keyword evidence="3" id="KW-1185">Reference proteome</keyword>
<reference evidence="2 3" key="1">
    <citation type="journal article" date="2019" name="Emerg. Microbes Infect.">
        <title>Comprehensive subspecies identification of 175 nontuberculous mycobacteria species based on 7547 genomic profiles.</title>
        <authorList>
            <person name="Matsumoto Y."/>
            <person name="Kinjo T."/>
            <person name="Motooka D."/>
            <person name="Nabeya D."/>
            <person name="Jung N."/>
            <person name="Uechi K."/>
            <person name="Horii T."/>
            <person name="Iida T."/>
            <person name="Fujita J."/>
            <person name="Nakamura S."/>
        </authorList>
    </citation>
    <scope>NUCLEOTIDE SEQUENCE [LARGE SCALE GENOMIC DNA]</scope>
    <source>
        <strain evidence="2 3">JCM 14233</strain>
    </source>
</reference>
<dbReference type="PANTHER" id="PTHR30352">
    <property type="entry name" value="PYRUVATE FORMATE-LYASE-ACTIVATING ENZYME"/>
    <property type="match status" value="1"/>
</dbReference>
<dbReference type="SFLD" id="SFLDG01101">
    <property type="entry name" value="Uncharacterised_Radical_SAM_Su"/>
    <property type="match status" value="1"/>
</dbReference>
<evidence type="ECO:0000313" key="2">
    <source>
        <dbReference type="EMBL" id="BBX74444.1"/>
    </source>
</evidence>
<accession>A0A7I7MQC3</accession>
<dbReference type="SFLD" id="SFLDS00029">
    <property type="entry name" value="Radical_SAM"/>
    <property type="match status" value="1"/>
</dbReference>
<feature type="binding site" evidence="1">
    <location>
        <position position="100"/>
    </location>
    <ligand>
        <name>[4Fe-4S] cluster</name>
        <dbReference type="ChEBI" id="CHEBI:49883"/>
        <note>4Fe-4S-S-AdoMet</note>
    </ligand>
</feature>
<dbReference type="OrthoDB" id="9778883at2"/>
<dbReference type="PANTHER" id="PTHR30352:SF5">
    <property type="entry name" value="PYRUVATE FORMATE-LYASE 1-ACTIVATING ENZYME"/>
    <property type="match status" value="1"/>
</dbReference>
<dbReference type="InterPro" id="IPR013785">
    <property type="entry name" value="Aldolase_TIM"/>
</dbReference>
<dbReference type="Gene3D" id="3.20.20.70">
    <property type="entry name" value="Aldolase class I"/>
    <property type="match status" value="1"/>
</dbReference>
<protein>
    <submittedName>
        <fullName evidence="2">AmmeMemoRadiSam system radical SAM enzyme</fullName>
    </submittedName>
</protein>
<keyword evidence="1" id="KW-0949">S-adenosyl-L-methionine</keyword>
<keyword evidence="1" id="KW-0411">Iron-sulfur</keyword>
<dbReference type="SUPFAM" id="SSF102114">
    <property type="entry name" value="Radical SAM enzymes"/>
    <property type="match status" value="1"/>
</dbReference>
<dbReference type="GO" id="GO:0051536">
    <property type="term" value="F:iron-sulfur cluster binding"/>
    <property type="evidence" value="ECO:0007669"/>
    <property type="project" value="UniProtKB-KW"/>
</dbReference>
<dbReference type="GO" id="GO:0046872">
    <property type="term" value="F:metal ion binding"/>
    <property type="evidence" value="ECO:0007669"/>
    <property type="project" value="UniProtKB-KW"/>
</dbReference>
<sequence length="364" mass="40549">MTSPLSRDDPFTVATTHWHRLDDGRIQCDVCPRACKLHEGQRGLCFVRGRIDDQVRLTSYGRCSGFCVDPIEKKPLNHFLPGSAVLSFGTAGCNLACKFCQNWDISKSREIDILASRAAPADIARTADELGCRSVAFTYNDPTIFWEYAADVADACHQRGIKAVAVTAGYMCAAPRAEFYRHIDAANVDLKAFTEDFYRRVCVGHLHDVLDTLVYLRHETKVWLEITTLLIPGRNDSDAEIAAECAWIRDNLGVDVPLHFTAFHPDYKMTDTPPTPPTTLTRARRLGVDAGLQFVYTGNVHDTDGGSTFCPGCGLAVVVRDWYAMRHYALTDDGRCQACDYRLAGVYDGPARHWGRRRLPLVGV</sequence>
<feature type="binding site" evidence="1">
    <location>
        <position position="97"/>
    </location>
    <ligand>
        <name>[4Fe-4S] cluster</name>
        <dbReference type="ChEBI" id="CHEBI:49883"/>
        <note>4Fe-4S-S-AdoMet</note>
    </ligand>
</feature>
<dbReference type="InterPro" id="IPR027596">
    <property type="entry name" value="AmmeMemoSam_rS"/>
</dbReference>
<proteinExistence type="predicted"/>
<dbReference type="AlphaFoldDB" id="A0A7I7MQC3"/>
<dbReference type="CDD" id="cd01335">
    <property type="entry name" value="Radical_SAM"/>
    <property type="match status" value="1"/>
</dbReference>
<evidence type="ECO:0000256" key="1">
    <source>
        <dbReference type="PIRSR" id="PIRSR004869-50"/>
    </source>
</evidence>
<dbReference type="PROSITE" id="PS51918">
    <property type="entry name" value="RADICAL_SAM"/>
    <property type="match status" value="1"/>
</dbReference>
<feature type="binding site" evidence="1">
    <location>
        <position position="93"/>
    </location>
    <ligand>
        <name>[4Fe-4S] cluster</name>
        <dbReference type="ChEBI" id="CHEBI:49883"/>
        <note>4Fe-4S-S-AdoMet</note>
    </ligand>
</feature>
<keyword evidence="1" id="KW-0408">Iron</keyword>
<dbReference type="InterPro" id="IPR007197">
    <property type="entry name" value="rSAM"/>
</dbReference>
<keyword evidence="1" id="KW-0479">Metal-binding</keyword>
<evidence type="ECO:0000313" key="3">
    <source>
        <dbReference type="Proteomes" id="UP000467236"/>
    </source>
</evidence>
<gene>
    <name evidence="2" type="primary">pflA</name>
    <name evidence="2" type="ORF">MSHI_23500</name>
</gene>
<comment type="cofactor">
    <cofactor evidence="1">
        <name>[4Fe-4S] cluster</name>
        <dbReference type="ChEBI" id="CHEBI:49883"/>
    </cofactor>
    <text evidence="1">Binds 1 [4Fe-4S] cluster. The cluster is coordinated with 3 cysteines and an exchangeable S-adenosyl-L-methionine.</text>
</comment>
<dbReference type="RefSeq" id="WP_083048825.1">
    <property type="nucleotide sequence ID" value="NZ_AP022575.1"/>
</dbReference>
<name>A0A7I7MQC3_9MYCO</name>
<dbReference type="KEGG" id="mshj:MSHI_23500"/>
<dbReference type="GO" id="GO:0003824">
    <property type="term" value="F:catalytic activity"/>
    <property type="evidence" value="ECO:0007669"/>
    <property type="project" value="InterPro"/>
</dbReference>
<organism evidence="2 3">
    <name type="scientific">Mycobacterium shinjukuense</name>
    <dbReference type="NCBI Taxonomy" id="398694"/>
    <lineage>
        <taxon>Bacteria</taxon>
        <taxon>Bacillati</taxon>
        <taxon>Actinomycetota</taxon>
        <taxon>Actinomycetes</taxon>
        <taxon>Mycobacteriales</taxon>
        <taxon>Mycobacteriaceae</taxon>
        <taxon>Mycobacterium</taxon>
    </lineage>
</organism>
<dbReference type="InterPro" id="IPR058240">
    <property type="entry name" value="rSAM_sf"/>
</dbReference>
<dbReference type="EMBL" id="AP022575">
    <property type="protein sequence ID" value="BBX74444.1"/>
    <property type="molecule type" value="Genomic_DNA"/>
</dbReference>
<dbReference type="Proteomes" id="UP000467236">
    <property type="component" value="Chromosome"/>
</dbReference>